<dbReference type="PANTHER" id="PTHR24381">
    <property type="entry name" value="ZINC FINGER PROTEIN"/>
    <property type="match status" value="1"/>
</dbReference>
<feature type="domain" description="C2H2-type" evidence="14">
    <location>
        <begin position="407"/>
        <end position="434"/>
    </location>
</feature>
<evidence type="ECO:0000313" key="16">
    <source>
        <dbReference type="EMBL" id="CAG9772963.1"/>
    </source>
</evidence>
<dbReference type="GO" id="GO:0000977">
    <property type="term" value="F:RNA polymerase II transcription regulatory region sequence-specific DNA binding"/>
    <property type="evidence" value="ECO:0007669"/>
    <property type="project" value="TreeGrafter"/>
</dbReference>
<dbReference type="FunFam" id="3.30.160.60:FF:001049">
    <property type="entry name" value="zinc finger protein 319"/>
    <property type="match status" value="1"/>
</dbReference>
<organism evidence="16 17">
    <name type="scientific">Ceutorhynchus assimilis</name>
    <name type="common">cabbage seed weevil</name>
    <dbReference type="NCBI Taxonomy" id="467358"/>
    <lineage>
        <taxon>Eukaryota</taxon>
        <taxon>Metazoa</taxon>
        <taxon>Ecdysozoa</taxon>
        <taxon>Arthropoda</taxon>
        <taxon>Hexapoda</taxon>
        <taxon>Insecta</taxon>
        <taxon>Pterygota</taxon>
        <taxon>Neoptera</taxon>
        <taxon>Endopterygota</taxon>
        <taxon>Coleoptera</taxon>
        <taxon>Polyphaga</taxon>
        <taxon>Cucujiformia</taxon>
        <taxon>Curculionidae</taxon>
        <taxon>Ceutorhynchinae</taxon>
        <taxon>Ceutorhynchus</taxon>
    </lineage>
</organism>
<keyword evidence="9" id="KW-0238">DNA-binding</keyword>
<evidence type="ECO:0000259" key="15">
    <source>
        <dbReference type="PROSITE" id="PS51915"/>
    </source>
</evidence>
<dbReference type="Gene3D" id="3.30.160.60">
    <property type="entry name" value="Classic Zinc Finger"/>
    <property type="match status" value="9"/>
</dbReference>
<evidence type="ECO:0000256" key="10">
    <source>
        <dbReference type="ARBA" id="ARBA00023163"/>
    </source>
</evidence>
<evidence type="ECO:0000256" key="3">
    <source>
        <dbReference type="ARBA" id="ARBA00006991"/>
    </source>
</evidence>
<name>A0A9N9MWL6_9CUCU</name>
<dbReference type="FunFam" id="3.30.160.60:FF:000110">
    <property type="entry name" value="Zinc finger protein-like"/>
    <property type="match status" value="1"/>
</dbReference>
<feature type="domain" description="C2H2-type" evidence="14">
    <location>
        <begin position="323"/>
        <end position="350"/>
    </location>
</feature>
<feature type="domain" description="C2H2-type" evidence="14">
    <location>
        <begin position="287"/>
        <end position="315"/>
    </location>
</feature>
<dbReference type="FunFam" id="3.30.160.60:FF:000097">
    <property type="entry name" value="Zinc finger protein"/>
    <property type="match status" value="1"/>
</dbReference>
<dbReference type="Pfam" id="PF00096">
    <property type="entry name" value="zf-C2H2"/>
    <property type="match status" value="8"/>
</dbReference>
<dbReference type="SUPFAM" id="SSF57667">
    <property type="entry name" value="beta-beta-alpha zinc fingers"/>
    <property type="match status" value="6"/>
</dbReference>
<feature type="binding site" evidence="13">
    <location>
        <position position="7"/>
    </location>
    <ligand>
        <name>Zn(2+)</name>
        <dbReference type="ChEBI" id="CHEBI:29105"/>
    </ligand>
</feature>
<dbReference type="GO" id="GO:0005634">
    <property type="term" value="C:nucleus"/>
    <property type="evidence" value="ECO:0007669"/>
    <property type="project" value="UniProtKB-SubCell"/>
</dbReference>
<comment type="function">
    <text evidence="1">May be involved in transcriptional regulation.</text>
</comment>
<dbReference type="GO" id="GO:0008270">
    <property type="term" value="F:zinc ion binding"/>
    <property type="evidence" value="ECO:0007669"/>
    <property type="project" value="UniProtKB-UniRule"/>
</dbReference>
<keyword evidence="8" id="KW-0805">Transcription regulation</keyword>
<feature type="domain" description="C2H2-type" evidence="14">
    <location>
        <begin position="463"/>
        <end position="490"/>
    </location>
</feature>
<keyword evidence="6 12" id="KW-0863">Zinc-finger</keyword>
<evidence type="ECO:0000256" key="8">
    <source>
        <dbReference type="ARBA" id="ARBA00023015"/>
    </source>
</evidence>
<dbReference type="InterPro" id="IPR036236">
    <property type="entry name" value="Znf_C2H2_sf"/>
</dbReference>
<feature type="domain" description="C2H2-type" evidence="14">
    <location>
        <begin position="378"/>
        <end position="406"/>
    </location>
</feature>
<dbReference type="EMBL" id="OU892284">
    <property type="protein sequence ID" value="CAG9772963.1"/>
    <property type="molecule type" value="Genomic_DNA"/>
</dbReference>
<evidence type="ECO:0000256" key="1">
    <source>
        <dbReference type="ARBA" id="ARBA00003767"/>
    </source>
</evidence>
<accession>A0A9N9MWL6</accession>
<dbReference type="AlphaFoldDB" id="A0A9N9MWL6"/>
<dbReference type="PROSITE" id="PS00028">
    <property type="entry name" value="ZINC_FINGER_C2H2_1"/>
    <property type="match status" value="10"/>
</dbReference>
<sequence length="576" mass="66501">MKLDSICRTCLAQKTDLRTLFDACLPNMIMSLTSVQIIQGDGLPHQICTQCLRVINKAFCFKQMVEKSDATLRNYLNNLSFNNDLNQLCDIPAQLSMSQLPSCDNPNLMSSCSMMANSNLLPMNINPMNSLENNADFNVISDFNVMNNSSSFFQDIFNDPMDNFGNNQATVVSDFAETMQSLQTIAEQYLPESWENDNQILPINTEESSSNNFNLIESIYKCQFCGESFKDSWLLDEHTKSQVCQDKYFSSNITNELTKSMLLEYTFDTNSKDNFTFENIEPDNQNLLCEICDRTFTSEKFLKKHRKDIHFIDKTSVQEEKKDICNLCGKRYKNSKILLLHMRTHTGERPLKCDICSRTFALPSSFHKHKRIHKEKSYACNVCGKKFNQQSNVNNHIATVHSGKKPHNCATCGRNFATNTNLEVHKRIHTGVKPFVCTFCDKGFISSSQLKKHMMVHTGEKPYTCWICGQSFRRKETRDTHARYHTGERPFSCKICEKAYIHKSHLRKHIKTQHVNGQEKKFEYCMICSKKFHSVTSLKAHIRLHTGQKPFTCNFCNKCYVNRKTLNFHLKHCHGQ</sequence>
<dbReference type="PROSITE" id="PS51915">
    <property type="entry name" value="ZAD"/>
    <property type="match status" value="1"/>
</dbReference>
<keyword evidence="10" id="KW-0804">Transcription</keyword>
<dbReference type="FunFam" id="3.30.160.60:FF:000624">
    <property type="entry name" value="zinc finger protein 697"/>
    <property type="match status" value="1"/>
</dbReference>
<feature type="binding site" evidence="13">
    <location>
        <position position="51"/>
    </location>
    <ligand>
        <name>Zn(2+)</name>
        <dbReference type="ChEBI" id="CHEBI:29105"/>
    </ligand>
</feature>
<dbReference type="SMART" id="SM00355">
    <property type="entry name" value="ZnF_C2H2"/>
    <property type="match status" value="11"/>
</dbReference>
<feature type="domain" description="C2H2-type" evidence="14">
    <location>
        <begin position="351"/>
        <end position="378"/>
    </location>
</feature>
<evidence type="ECO:0000256" key="4">
    <source>
        <dbReference type="ARBA" id="ARBA00022723"/>
    </source>
</evidence>
<feature type="binding site" evidence="13">
    <location>
        <position position="48"/>
    </location>
    <ligand>
        <name>Zn(2+)</name>
        <dbReference type="ChEBI" id="CHEBI:29105"/>
    </ligand>
</feature>
<dbReference type="Gene3D" id="3.40.1800.20">
    <property type="match status" value="1"/>
</dbReference>
<feature type="domain" description="C2H2-type" evidence="14">
    <location>
        <begin position="435"/>
        <end position="462"/>
    </location>
</feature>
<evidence type="ECO:0000256" key="7">
    <source>
        <dbReference type="ARBA" id="ARBA00022833"/>
    </source>
</evidence>
<reference evidence="16" key="1">
    <citation type="submission" date="2022-01" db="EMBL/GenBank/DDBJ databases">
        <authorList>
            <person name="King R."/>
        </authorList>
    </citation>
    <scope>NUCLEOTIDE SEQUENCE</scope>
</reference>
<dbReference type="Pfam" id="PF07776">
    <property type="entry name" value="zf-AD"/>
    <property type="match status" value="1"/>
</dbReference>
<comment type="similarity">
    <text evidence="3">Belongs to the krueppel C2H2-type zinc-finger protein family.</text>
</comment>
<evidence type="ECO:0000256" key="12">
    <source>
        <dbReference type="PROSITE-ProRule" id="PRU00042"/>
    </source>
</evidence>
<evidence type="ECO:0000256" key="5">
    <source>
        <dbReference type="ARBA" id="ARBA00022737"/>
    </source>
</evidence>
<evidence type="ECO:0000256" key="11">
    <source>
        <dbReference type="ARBA" id="ARBA00023242"/>
    </source>
</evidence>
<dbReference type="OrthoDB" id="6077919at2759"/>
<gene>
    <name evidence="16" type="ORF">CEUTPL_LOCUS13364</name>
</gene>
<evidence type="ECO:0000313" key="17">
    <source>
        <dbReference type="Proteomes" id="UP001152799"/>
    </source>
</evidence>
<feature type="domain" description="ZAD" evidence="15">
    <location>
        <begin position="5"/>
        <end position="75"/>
    </location>
</feature>
<proteinExistence type="inferred from homology"/>
<dbReference type="FunFam" id="3.30.160.60:FF:001480">
    <property type="entry name" value="Si:cabz01071911.3"/>
    <property type="match status" value="1"/>
</dbReference>
<feature type="domain" description="C2H2-type" evidence="14">
    <location>
        <begin position="491"/>
        <end position="519"/>
    </location>
</feature>
<keyword evidence="11" id="KW-0539">Nucleus</keyword>
<dbReference type="GO" id="GO:0000981">
    <property type="term" value="F:DNA-binding transcription factor activity, RNA polymerase II-specific"/>
    <property type="evidence" value="ECO:0007669"/>
    <property type="project" value="TreeGrafter"/>
</dbReference>
<evidence type="ECO:0000256" key="6">
    <source>
        <dbReference type="ARBA" id="ARBA00022771"/>
    </source>
</evidence>
<protein>
    <submittedName>
        <fullName evidence="16">Uncharacterized protein</fullName>
    </submittedName>
</protein>
<dbReference type="InterPro" id="IPR013087">
    <property type="entry name" value="Znf_C2H2_type"/>
</dbReference>
<keyword evidence="7 13" id="KW-0862">Zinc</keyword>
<feature type="domain" description="C2H2-type" evidence="14">
    <location>
        <begin position="220"/>
        <end position="247"/>
    </location>
</feature>
<keyword evidence="4 13" id="KW-0479">Metal-binding</keyword>
<evidence type="ECO:0000256" key="13">
    <source>
        <dbReference type="PROSITE-ProRule" id="PRU01263"/>
    </source>
</evidence>
<dbReference type="Proteomes" id="UP001152799">
    <property type="component" value="Chromosome 8"/>
</dbReference>
<dbReference type="FunFam" id="3.30.160.60:FF:001325">
    <property type="entry name" value="zinc finger protein 200"/>
    <property type="match status" value="1"/>
</dbReference>
<dbReference type="SUPFAM" id="SSF57716">
    <property type="entry name" value="Glucocorticoid receptor-like (DNA-binding domain)"/>
    <property type="match status" value="1"/>
</dbReference>
<keyword evidence="17" id="KW-1185">Reference proteome</keyword>
<evidence type="ECO:0000256" key="2">
    <source>
        <dbReference type="ARBA" id="ARBA00004123"/>
    </source>
</evidence>
<evidence type="ECO:0000256" key="9">
    <source>
        <dbReference type="ARBA" id="ARBA00023125"/>
    </source>
</evidence>
<dbReference type="PROSITE" id="PS50157">
    <property type="entry name" value="ZINC_FINGER_C2H2_2"/>
    <property type="match status" value="11"/>
</dbReference>
<dbReference type="InterPro" id="IPR012934">
    <property type="entry name" value="Znf_AD"/>
</dbReference>
<feature type="binding site" evidence="13">
    <location>
        <position position="10"/>
    </location>
    <ligand>
        <name>Zn(2+)</name>
        <dbReference type="ChEBI" id="CHEBI:29105"/>
    </ligand>
</feature>
<keyword evidence="5" id="KW-0677">Repeat</keyword>
<evidence type="ECO:0000259" key="14">
    <source>
        <dbReference type="PROSITE" id="PS50157"/>
    </source>
</evidence>
<feature type="domain" description="C2H2-type" evidence="14">
    <location>
        <begin position="551"/>
        <end position="576"/>
    </location>
</feature>
<dbReference type="SMART" id="SM00868">
    <property type="entry name" value="zf-AD"/>
    <property type="match status" value="1"/>
</dbReference>
<feature type="domain" description="C2H2-type" evidence="14">
    <location>
        <begin position="523"/>
        <end position="550"/>
    </location>
</feature>
<comment type="subcellular location">
    <subcellularLocation>
        <location evidence="2">Nucleus</location>
    </subcellularLocation>
</comment>
<dbReference type="PANTHER" id="PTHR24381:SF393">
    <property type="entry name" value="CHROMATIN-LINKED ADAPTOR FOR MSL PROTEINS, ISOFORM B"/>
    <property type="match status" value="1"/>
</dbReference>